<protein>
    <submittedName>
        <fullName evidence="9">Carbohydrate ABC transporter permease</fullName>
    </submittedName>
</protein>
<comment type="caution">
    <text evidence="9">The sequence shown here is derived from an EMBL/GenBank/DDBJ whole genome shotgun (WGS) entry which is preliminary data.</text>
</comment>
<evidence type="ECO:0000259" key="8">
    <source>
        <dbReference type="PROSITE" id="PS50928"/>
    </source>
</evidence>
<keyword evidence="10" id="KW-1185">Reference proteome</keyword>
<feature type="transmembrane region" description="Helical" evidence="7">
    <location>
        <begin position="195"/>
        <end position="215"/>
    </location>
</feature>
<evidence type="ECO:0000256" key="4">
    <source>
        <dbReference type="ARBA" id="ARBA00022692"/>
    </source>
</evidence>
<feature type="domain" description="ABC transmembrane type-1" evidence="8">
    <location>
        <begin position="121"/>
        <end position="326"/>
    </location>
</feature>
<dbReference type="RefSeq" id="WP_140781011.1">
    <property type="nucleotide sequence ID" value="NZ_VFSS01000001.1"/>
</dbReference>
<dbReference type="GO" id="GO:0005886">
    <property type="term" value="C:plasma membrane"/>
    <property type="evidence" value="ECO:0007669"/>
    <property type="project" value="UniProtKB-SubCell"/>
</dbReference>
<evidence type="ECO:0000256" key="3">
    <source>
        <dbReference type="ARBA" id="ARBA00022475"/>
    </source>
</evidence>
<evidence type="ECO:0000256" key="7">
    <source>
        <dbReference type="RuleBase" id="RU363032"/>
    </source>
</evidence>
<dbReference type="Pfam" id="PF00528">
    <property type="entry name" value="BPD_transp_1"/>
    <property type="match status" value="1"/>
</dbReference>
<dbReference type="PANTHER" id="PTHR43744">
    <property type="entry name" value="ABC TRANSPORTER PERMEASE PROTEIN MG189-RELATED-RELATED"/>
    <property type="match status" value="1"/>
</dbReference>
<dbReference type="EMBL" id="VFSS01000001">
    <property type="protein sequence ID" value="TPE58039.1"/>
    <property type="molecule type" value="Genomic_DNA"/>
</dbReference>
<accession>A0A501XC77</accession>
<reference evidence="9 10" key="1">
    <citation type="submission" date="2019-06" db="EMBL/GenBank/DDBJ databases">
        <title>Mycoplasma falconis type strain whole genome sequence.</title>
        <authorList>
            <person name="Spergser J."/>
        </authorList>
    </citation>
    <scope>NUCLEOTIDE SEQUENCE [LARGE SCALE GENOMIC DNA]</scope>
    <source>
        <strain evidence="9 10">ATCC 51372</strain>
    </source>
</reference>
<name>A0A501XC77_9BACT</name>
<evidence type="ECO:0000256" key="6">
    <source>
        <dbReference type="ARBA" id="ARBA00023136"/>
    </source>
</evidence>
<evidence type="ECO:0000313" key="10">
    <source>
        <dbReference type="Proteomes" id="UP000319776"/>
    </source>
</evidence>
<comment type="similarity">
    <text evidence="7">Belongs to the binding-protein-dependent transport system permease family.</text>
</comment>
<dbReference type="AlphaFoldDB" id="A0A501XC77"/>
<feature type="transmembrane region" description="Helical" evidence="7">
    <location>
        <begin position="302"/>
        <end position="326"/>
    </location>
</feature>
<dbReference type="InterPro" id="IPR035906">
    <property type="entry name" value="MetI-like_sf"/>
</dbReference>
<dbReference type="Gene3D" id="1.10.3720.10">
    <property type="entry name" value="MetI-like"/>
    <property type="match status" value="1"/>
</dbReference>
<keyword evidence="4 7" id="KW-0812">Transmembrane</keyword>
<gene>
    <name evidence="9" type="ORF">FJO69_00300</name>
</gene>
<dbReference type="GO" id="GO:0055085">
    <property type="term" value="P:transmembrane transport"/>
    <property type="evidence" value="ECO:0007669"/>
    <property type="project" value="InterPro"/>
</dbReference>
<evidence type="ECO:0000256" key="1">
    <source>
        <dbReference type="ARBA" id="ARBA00004651"/>
    </source>
</evidence>
<dbReference type="OrthoDB" id="9787837at2"/>
<evidence type="ECO:0000256" key="2">
    <source>
        <dbReference type="ARBA" id="ARBA00022448"/>
    </source>
</evidence>
<dbReference type="PROSITE" id="PS50928">
    <property type="entry name" value="ABC_TM1"/>
    <property type="match status" value="1"/>
</dbReference>
<evidence type="ECO:0000313" key="9">
    <source>
        <dbReference type="EMBL" id="TPE58039.1"/>
    </source>
</evidence>
<keyword evidence="3" id="KW-1003">Cell membrane</keyword>
<organism evidence="9 10">
    <name type="scientific">[Mycoplasma] falconis</name>
    <dbReference type="NCBI Taxonomy" id="92403"/>
    <lineage>
        <taxon>Bacteria</taxon>
        <taxon>Bacillati</taxon>
        <taxon>Mycoplasmatota</taxon>
        <taxon>Mycoplasmoidales</taxon>
        <taxon>Metamycoplasmataceae</taxon>
        <taxon>Metamycoplasma</taxon>
    </lineage>
</organism>
<dbReference type="InterPro" id="IPR000515">
    <property type="entry name" value="MetI-like"/>
</dbReference>
<sequence>MSLTKLKTRHWREQFRLKSKQDLMVKPYESTHIASKISTFLFKFFILSFFAFIIIFPFYFMLQYSLTDKIWQDRSPEASWLWPQQYQDGLTYTNYKASNFKISLHFENYVNAFQAGYFQSLVFTAAITTLSILVRLFFSMTLGYALSMRKWKGKSVFFNLFISLMVLPEIALLTGQYYVVTRLGWGIKSGSEFSGWLFVTFVIPFAASIFFSYMYKNAFEEIPDSVKESSMLDGASSFKYFIKIALPMVNPTTWTVAILTAFASWNSYTWPALIMNTTKTLWSPMNIWVFTTGKDYSTQQTIVYTSIKMAATFLAILPMLIIYFILRKRIMKAISRQGRATKG</sequence>
<dbReference type="SUPFAM" id="SSF161098">
    <property type="entry name" value="MetI-like"/>
    <property type="match status" value="1"/>
</dbReference>
<feature type="transmembrane region" description="Helical" evidence="7">
    <location>
        <begin position="121"/>
        <end position="144"/>
    </location>
</feature>
<dbReference type="CDD" id="cd06261">
    <property type="entry name" value="TM_PBP2"/>
    <property type="match status" value="1"/>
</dbReference>
<dbReference type="Proteomes" id="UP000319776">
    <property type="component" value="Unassembled WGS sequence"/>
</dbReference>
<dbReference type="PANTHER" id="PTHR43744:SF12">
    <property type="entry name" value="ABC TRANSPORTER PERMEASE PROTEIN MG189-RELATED"/>
    <property type="match status" value="1"/>
</dbReference>
<feature type="transmembrane region" description="Helical" evidence="7">
    <location>
        <begin position="156"/>
        <end position="175"/>
    </location>
</feature>
<evidence type="ECO:0000256" key="5">
    <source>
        <dbReference type="ARBA" id="ARBA00022989"/>
    </source>
</evidence>
<keyword evidence="5 7" id="KW-1133">Transmembrane helix</keyword>
<keyword evidence="6 7" id="KW-0472">Membrane</keyword>
<proteinExistence type="inferred from homology"/>
<feature type="transmembrane region" description="Helical" evidence="7">
    <location>
        <begin position="240"/>
        <end position="265"/>
    </location>
</feature>
<keyword evidence="2 7" id="KW-0813">Transport</keyword>
<feature type="transmembrane region" description="Helical" evidence="7">
    <location>
        <begin position="40"/>
        <end position="62"/>
    </location>
</feature>
<comment type="subcellular location">
    <subcellularLocation>
        <location evidence="1 7">Cell membrane</location>
        <topology evidence="1 7">Multi-pass membrane protein</topology>
    </subcellularLocation>
</comment>